<comment type="catalytic activity">
    <reaction evidence="3">
        <text>L-glutaminyl-[protein] + H2O = L-glutamyl-[protein] + NH4(+)</text>
        <dbReference type="Rhea" id="RHEA:16441"/>
        <dbReference type="Rhea" id="RHEA-COMP:10207"/>
        <dbReference type="Rhea" id="RHEA-COMP:10208"/>
        <dbReference type="ChEBI" id="CHEBI:15377"/>
        <dbReference type="ChEBI" id="CHEBI:28938"/>
        <dbReference type="ChEBI" id="CHEBI:29973"/>
        <dbReference type="ChEBI" id="CHEBI:30011"/>
        <dbReference type="EC" id="3.5.1.44"/>
    </reaction>
</comment>
<dbReference type="InterPro" id="IPR005659">
    <property type="entry name" value="Chemorcpt_Glu_NH3ase_CheD"/>
</dbReference>
<dbReference type="InterPro" id="IPR011324">
    <property type="entry name" value="Cytotoxic_necrot_fac-like_cat"/>
</dbReference>
<reference evidence="5" key="1">
    <citation type="submission" date="2020-01" db="EMBL/GenBank/DDBJ databases">
        <title>Sphingomonas sp. strain CSW-10.</title>
        <authorList>
            <person name="Chen W.-M."/>
        </authorList>
    </citation>
    <scope>NUCLEOTIDE SEQUENCE [LARGE SCALE GENOMIC DNA]</scope>
    <source>
        <strain evidence="5">CCP-1</strain>
    </source>
</reference>
<dbReference type="InterPro" id="IPR038592">
    <property type="entry name" value="CheD-like_sf"/>
</dbReference>
<dbReference type="Gene3D" id="3.30.1330.200">
    <property type="match status" value="1"/>
</dbReference>
<comment type="caution">
    <text evidence="4">The sequence shown here is derived from an EMBL/GenBank/DDBJ whole genome shotgun (WGS) entry which is preliminary data.</text>
</comment>
<evidence type="ECO:0000256" key="2">
    <source>
        <dbReference type="ARBA" id="ARBA00022801"/>
    </source>
</evidence>
<evidence type="ECO:0000256" key="1">
    <source>
        <dbReference type="ARBA" id="ARBA00022500"/>
    </source>
</evidence>
<keyword evidence="5" id="KW-1185">Reference proteome</keyword>
<dbReference type="CDD" id="cd16352">
    <property type="entry name" value="CheD"/>
    <property type="match status" value="1"/>
</dbReference>
<evidence type="ECO:0000313" key="4">
    <source>
        <dbReference type="EMBL" id="NBE09530.1"/>
    </source>
</evidence>
<sequence>MTFPAAADSRLVHVIQGDHHVSDDAAVIQTTVLGSCIAACLFDPVRRIGGMNHFLLPDQAGAGDIRHAGAAMERLVNSLIKQGAQRGRMEAKLFGGARMLAGLPDIGHRNGEAALSFLASEGIALRAQSIGGTQARRIRYWPASGKALQLLLDRADDIPLPPRPAIAAHGSIELF</sequence>
<dbReference type="Pfam" id="PF03975">
    <property type="entry name" value="CheD"/>
    <property type="match status" value="1"/>
</dbReference>
<keyword evidence="2 3" id="KW-0378">Hydrolase</keyword>
<dbReference type="EC" id="3.5.1.44" evidence="3"/>
<evidence type="ECO:0000313" key="5">
    <source>
        <dbReference type="Proteomes" id="UP001517376"/>
    </source>
</evidence>
<dbReference type="PANTHER" id="PTHR35147">
    <property type="entry name" value="CHEMORECEPTOR GLUTAMINE DEAMIDASE CHED-RELATED"/>
    <property type="match status" value="1"/>
</dbReference>
<organism evidence="4 5">
    <name type="scientific">Paragemmobacter ruber</name>
    <dbReference type="NCBI Taxonomy" id="1985673"/>
    <lineage>
        <taxon>Bacteria</taxon>
        <taxon>Pseudomonadati</taxon>
        <taxon>Pseudomonadota</taxon>
        <taxon>Alphaproteobacteria</taxon>
        <taxon>Rhodobacterales</taxon>
        <taxon>Paracoccaceae</taxon>
        <taxon>Paragemmobacter</taxon>
    </lineage>
</organism>
<name>A0ABW9YC50_9RHOB</name>
<dbReference type="PANTHER" id="PTHR35147:SF3">
    <property type="entry name" value="CHEMORECEPTOR GLUTAMINE DEAMIDASE CHED 1-RELATED"/>
    <property type="match status" value="1"/>
</dbReference>
<dbReference type="HAMAP" id="MF_01440">
    <property type="entry name" value="CheD"/>
    <property type="match status" value="1"/>
</dbReference>
<comment type="function">
    <text evidence="3">Probably deamidates glutamine residues to glutamate on methyl-accepting chemotaxis receptors (MCPs), playing an important role in chemotaxis.</text>
</comment>
<keyword evidence="1 3" id="KW-0145">Chemotaxis</keyword>
<dbReference type="EMBL" id="JAAATW010000006">
    <property type="protein sequence ID" value="NBE09530.1"/>
    <property type="molecule type" value="Genomic_DNA"/>
</dbReference>
<gene>
    <name evidence="3" type="primary">cheD</name>
    <name evidence="4" type="ORF">GU920_18460</name>
</gene>
<dbReference type="Proteomes" id="UP001517376">
    <property type="component" value="Unassembled WGS sequence"/>
</dbReference>
<dbReference type="SUPFAM" id="SSF64438">
    <property type="entry name" value="CNF1/YfiH-like putative cysteine hydrolases"/>
    <property type="match status" value="1"/>
</dbReference>
<evidence type="ECO:0000256" key="3">
    <source>
        <dbReference type="HAMAP-Rule" id="MF_01440"/>
    </source>
</evidence>
<accession>A0ABW9YC50</accession>
<comment type="similarity">
    <text evidence="3">Belongs to the CheD family.</text>
</comment>
<protein>
    <recommendedName>
        <fullName evidence="3">Probable chemoreceptor glutamine deamidase CheD</fullName>
        <ecNumber evidence="3">3.5.1.44</ecNumber>
    </recommendedName>
</protein>
<proteinExistence type="inferred from homology"/>